<evidence type="ECO:0000313" key="4">
    <source>
        <dbReference type="Proteomes" id="UP000253562"/>
    </source>
</evidence>
<dbReference type="AlphaFoldDB" id="A0A368KTM9"/>
<evidence type="ECO:0000313" key="3">
    <source>
        <dbReference type="EMBL" id="RCS52986.1"/>
    </source>
</evidence>
<gene>
    <name evidence="3" type="ORF">DTL42_09235</name>
</gene>
<reference evidence="3 4" key="1">
    <citation type="submission" date="2018-07" db="EMBL/GenBank/DDBJ databases">
        <title>Comparative genomes isolates from brazilian mangrove.</title>
        <authorList>
            <person name="De Araujo J.E."/>
            <person name="Taketani R.G."/>
            <person name="Silva M.C.P."/>
            <person name="Lourenco M.V."/>
            <person name="Oliveira V.M."/>
            <person name="Andreote F.D."/>
        </authorList>
    </citation>
    <scope>NUCLEOTIDE SEQUENCE [LARGE SCALE GENOMIC DNA]</scope>
    <source>
        <strain evidence="3 4">HEX PRIS-MGV</strain>
    </source>
</reference>
<evidence type="ECO:0000256" key="2">
    <source>
        <dbReference type="SAM" id="Phobius"/>
    </source>
</evidence>
<protein>
    <submittedName>
        <fullName evidence="3">Uncharacterized protein</fullName>
    </submittedName>
</protein>
<proteinExistence type="predicted"/>
<name>A0A368KTM9_9BACT</name>
<dbReference type="EMBL" id="QPEX01000011">
    <property type="protein sequence ID" value="RCS52986.1"/>
    <property type="molecule type" value="Genomic_DNA"/>
</dbReference>
<feature type="region of interest" description="Disordered" evidence="1">
    <location>
        <begin position="46"/>
        <end position="71"/>
    </location>
</feature>
<feature type="transmembrane region" description="Helical" evidence="2">
    <location>
        <begin position="137"/>
        <end position="160"/>
    </location>
</feature>
<keyword evidence="2" id="KW-1133">Transmembrane helix</keyword>
<sequence>MPISFRCSRCQTPIRVPDGTEGKKTQCPSCQEIQSIPTAIVAPLADEPSPSPVSANPYADQPDPFGAPANNPYSSPNLYPSHLSREAARNKLMPPAICVIVAIGLGVMLHALNLILASLDLQGWLEANKIDNEEEQVWFLIGLYGINPLIILFSLVIIAAMTRAIAVRNYGFVLAGFIMGMIPCTAGCGCIPAIAFCIWGIVVLSSPSVSAAFRTS</sequence>
<feature type="transmembrane region" description="Helical" evidence="2">
    <location>
        <begin position="172"/>
        <end position="202"/>
    </location>
</feature>
<accession>A0A368KTM9</accession>
<keyword evidence="2" id="KW-0472">Membrane</keyword>
<evidence type="ECO:0000256" key="1">
    <source>
        <dbReference type="SAM" id="MobiDB-lite"/>
    </source>
</evidence>
<comment type="caution">
    <text evidence="3">The sequence shown here is derived from an EMBL/GenBank/DDBJ whole genome shotgun (WGS) entry which is preliminary data.</text>
</comment>
<dbReference type="RefSeq" id="WP_114368410.1">
    <property type="nucleotide sequence ID" value="NZ_QPEX01000011.1"/>
</dbReference>
<keyword evidence="2" id="KW-0812">Transmembrane</keyword>
<dbReference type="OrthoDB" id="209478at2"/>
<dbReference type="Proteomes" id="UP000253562">
    <property type="component" value="Unassembled WGS sequence"/>
</dbReference>
<feature type="transmembrane region" description="Helical" evidence="2">
    <location>
        <begin position="92"/>
        <end position="117"/>
    </location>
</feature>
<organism evidence="3 4">
    <name type="scientific">Bremerella cremea</name>
    <dbReference type="NCBI Taxonomy" id="1031537"/>
    <lineage>
        <taxon>Bacteria</taxon>
        <taxon>Pseudomonadati</taxon>
        <taxon>Planctomycetota</taxon>
        <taxon>Planctomycetia</taxon>
        <taxon>Pirellulales</taxon>
        <taxon>Pirellulaceae</taxon>
        <taxon>Bremerella</taxon>
    </lineage>
</organism>